<dbReference type="FunFam" id="3.10.20.370:FF:000001">
    <property type="entry name" value="Retrovirus-related Pol polyprotein from transposon 17.6-like protein"/>
    <property type="match status" value="1"/>
</dbReference>
<feature type="region of interest" description="Disordered" evidence="6">
    <location>
        <begin position="485"/>
        <end position="507"/>
    </location>
</feature>
<dbReference type="Pfam" id="PF17919">
    <property type="entry name" value="RT_RNaseH_2"/>
    <property type="match status" value="1"/>
</dbReference>
<evidence type="ECO:0000313" key="9">
    <source>
        <dbReference type="Proteomes" id="UP000225706"/>
    </source>
</evidence>
<feature type="domain" description="MYND-type" evidence="7">
    <location>
        <begin position="296"/>
        <end position="336"/>
    </location>
</feature>
<evidence type="ECO:0000256" key="5">
    <source>
        <dbReference type="PROSITE-ProRule" id="PRU00134"/>
    </source>
</evidence>
<keyword evidence="9" id="KW-1185">Reference proteome</keyword>
<dbReference type="Proteomes" id="UP000225706">
    <property type="component" value="Unassembled WGS sequence"/>
</dbReference>
<evidence type="ECO:0000256" key="3">
    <source>
        <dbReference type="ARBA" id="ARBA00022833"/>
    </source>
</evidence>
<dbReference type="InterPro" id="IPR050951">
    <property type="entry name" value="Retrovirus_Pol_polyprotein"/>
</dbReference>
<feature type="compositionally biased region" description="Basic residues" evidence="6">
    <location>
        <begin position="982"/>
        <end position="993"/>
    </location>
</feature>
<dbReference type="Gene3D" id="1.10.340.70">
    <property type="match status" value="1"/>
</dbReference>
<keyword evidence="1" id="KW-0479">Metal-binding</keyword>
<name>A0A2B4RWQ5_STYPI</name>
<feature type="compositionally biased region" description="Acidic residues" evidence="6">
    <location>
        <begin position="1011"/>
        <end position="1020"/>
    </location>
</feature>
<evidence type="ECO:0000256" key="2">
    <source>
        <dbReference type="ARBA" id="ARBA00022771"/>
    </source>
</evidence>
<dbReference type="FunFam" id="1.10.340.70:FF:000001">
    <property type="entry name" value="Retrovirus-related Pol polyprotein from transposon gypsy-like Protein"/>
    <property type="match status" value="1"/>
</dbReference>
<dbReference type="OrthoDB" id="5957404at2759"/>
<dbReference type="PANTHER" id="PTHR37984:SF5">
    <property type="entry name" value="PROTEIN NYNRIN-LIKE"/>
    <property type="match status" value="1"/>
</dbReference>
<evidence type="ECO:0000256" key="4">
    <source>
        <dbReference type="ARBA" id="ARBA00023268"/>
    </source>
</evidence>
<keyword evidence="2 5" id="KW-0863">Zinc-finger</keyword>
<dbReference type="CDD" id="cd09274">
    <property type="entry name" value="RNase_HI_RT_Ty3"/>
    <property type="match status" value="1"/>
</dbReference>
<keyword evidence="3" id="KW-0862">Zinc</keyword>
<dbReference type="GO" id="GO:0008270">
    <property type="term" value="F:zinc ion binding"/>
    <property type="evidence" value="ECO:0007669"/>
    <property type="project" value="UniProtKB-KW"/>
</dbReference>
<evidence type="ECO:0000256" key="1">
    <source>
        <dbReference type="ARBA" id="ARBA00022723"/>
    </source>
</evidence>
<gene>
    <name evidence="8" type="primary">POL</name>
    <name evidence="8" type="ORF">AWC38_SpisGene14273</name>
</gene>
<dbReference type="GO" id="GO:0003824">
    <property type="term" value="F:catalytic activity"/>
    <property type="evidence" value="ECO:0007669"/>
    <property type="project" value="UniProtKB-KW"/>
</dbReference>
<dbReference type="Gene3D" id="3.10.20.370">
    <property type="match status" value="1"/>
</dbReference>
<dbReference type="PANTHER" id="PTHR37984">
    <property type="entry name" value="PROTEIN CBG26694"/>
    <property type="match status" value="1"/>
</dbReference>
<accession>A0A2B4RWQ5</accession>
<reference evidence="9" key="1">
    <citation type="journal article" date="2017" name="bioRxiv">
        <title>Comparative analysis of the genomes of Stylophora pistillata and Acropora digitifera provides evidence for extensive differences between species of corals.</title>
        <authorList>
            <person name="Voolstra C.R."/>
            <person name="Li Y."/>
            <person name="Liew Y.J."/>
            <person name="Baumgarten S."/>
            <person name="Zoccola D."/>
            <person name="Flot J.-F."/>
            <person name="Tambutte S."/>
            <person name="Allemand D."/>
            <person name="Aranda M."/>
        </authorList>
    </citation>
    <scope>NUCLEOTIDE SEQUENCE [LARGE SCALE GENOMIC DNA]</scope>
</reference>
<comment type="caution">
    <text evidence="8">The sequence shown here is derived from an EMBL/GenBank/DDBJ whole genome shotgun (WGS) entry which is preliminary data.</text>
</comment>
<dbReference type="Pfam" id="PF01753">
    <property type="entry name" value="zf-MYND"/>
    <property type="match status" value="1"/>
</dbReference>
<dbReference type="Pfam" id="PF17921">
    <property type="entry name" value="Integrase_H2C2"/>
    <property type="match status" value="1"/>
</dbReference>
<evidence type="ECO:0000256" key="6">
    <source>
        <dbReference type="SAM" id="MobiDB-lite"/>
    </source>
</evidence>
<dbReference type="PROSITE" id="PS50865">
    <property type="entry name" value="ZF_MYND_2"/>
    <property type="match status" value="1"/>
</dbReference>
<sequence>MFIDIPPPLEDVDEDKSELFKGLKKEIEELKLLHKQHISKSGGKGKPELSPQPSGDTLPSLHALVESTSVLRRQFKITGQIRDPEQKDKLNYSSLRKQIDTGVAQKYKEHEIVDGVIRAINPGLTLRSYLESFEKLSLDRLKKILRSHYGVKNTAELYKSLASICQHGKETPQAYLMRALDLRQKILFASQEGEDPLKYEADHIQQLFRRTVETGLQDENNRTKLGPFLSNPLVEDEELIHQLNVAVSAEEERVKKLRGQSKVKSPVVSQIATFKWKPAASAGPQLADTSHMSHRCNCCGRVETRVPYRRCSQCQVMWYCSRQCQKEQWLNHRDNKATKKLSQRETSESTQTAFVSHLKPAQHAKIVNLVGRKCTVKCLLNDTEVLALWDTGAQVSIMTRALLEEKLPGTEVKDILELINVGLDLTAANGTKIPYIEMPILSYNVIEELVKVANQEGVTSPGSCILNSLKTGFVDSGESQLEALGTTPKGATRTADKKRGQLPSGTPIRWTQTHHKSLNELIEHLTNPPTMAYPDYEKPFIVHTDACQDGLGAVLYQRQDGKIRVIAYASRALTPAEKNYNLHGGKLEFLALKWAIVEQFRDYLYYASEFTVSKDNNPLTYVLTSAKLNATSLRWVGELADFRFDVKYRPGKSNNDVDTFLRQSLNMEDYIRSSCHQSSPEVVKVTIFSAQLQGEGHLPWLTSLTDSVIAFNDNCGSPSIEQHVDVRQAQALDPVISRVIHLVRTGKRPSVKESKRESRGVQQLLLEWNKLVLGSDTILYRKTNTIQQVVLPQQLRMTIFKELHQDMGHLGVERVLDLAKSRFYWPNMKEDISHYVTKVCRCLKQKPPAVKQRAPLQPIITTAPFQMISVDFLHLEASSGGYEYILVRNAQRGKGQYDKKVRSIVLETGDRVLVRNMSARGGPAKLGSYWGHDAYVVVEQKGAGSPVYGVRLEAGTKKRVLHRNLLLPCRYLPVEEADVRPKTKLHSWKRQRRPPLQNNKPLIHTPRSTGQDDEDDEDNDIPSFPPNQQQAQYSNNTVEHPRTEEQDIQEYVAISGSADTSEDVKPDLPVDDLQNEFPPNTRTEPEQSPSSTPQPIVENRKLRIRRPPVRVTYDVPGHPTFYPGVTTNMNMVSNTANLPPPWLSTSPQYPSFWYCPQSEFSVIPPYPVCWITRKRQGSEAYIVMEASNTGQPTFTISSSTFTSSTLSTPTSSTAMSASSTSSAPIPYTLASSSLTSSILTSFTLTSSVSTSTTSSRPTLSSHYPPTTTCASLWSTVIPLSVQQDLHPSATGCTASPFFHAQLSSSTPLLPSTLSGQPATLPPQASFISSLPVEVTPSPFQQVSSSLSLSHPTYGQPSSSQSSFHSYSSLSIFHPFVSSTASTALQIFHQNFPASAPALQLSSPSVSSILYHQVPPASSSVVLDAVTLNIHAKYGLPGQSCLDWLHSLTIQRNVESLEQVKEIWELGGQHCPPLRDLTMV</sequence>
<feature type="region of interest" description="Disordered" evidence="6">
    <location>
        <begin position="1058"/>
        <end position="1100"/>
    </location>
</feature>
<proteinExistence type="predicted"/>
<dbReference type="STRING" id="50429.A0A2B4RWQ5"/>
<organism evidence="8 9">
    <name type="scientific">Stylophora pistillata</name>
    <name type="common">Smooth cauliflower coral</name>
    <dbReference type="NCBI Taxonomy" id="50429"/>
    <lineage>
        <taxon>Eukaryota</taxon>
        <taxon>Metazoa</taxon>
        <taxon>Cnidaria</taxon>
        <taxon>Anthozoa</taxon>
        <taxon>Hexacorallia</taxon>
        <taxon>Scleractinia</taxon>
        <taxon>Astrocoeniina</taxon>
        <taxon>Pocilloporidae</taxon>
        <taxon>Stylophora</taxon>
    </lineage>
</organism>
<dbReference type="InterPro" id="IPR041588">
    <property type="entry name" value="Integrase_H2C2"/>
</dbReference>
<feature type="region of interest" description="Disordered" evidence="6">
    <location>
        <begin position="36"/>
        <end position="58"/>
    </location>
</feature>
<evidence type="ECO:0000259" key="7">
    <source>
        <dbReference type="PROSITE" id="PS50865"/>
    </source>
</evidence>
<dbReference type="InterPro" id="IPR002893">
    <property type="entry name" value="Znf_MYND"/>
</dbReference>
<dbReference type="SUPFAM" id="SSF56672">
    <property type="entry name" value="DNA/RNA polymerases"/>
    <property type="match status" value="1"/>
</dbReference>
<dbReference type="InterPro" id="IPR043502">
    <property type="entry name" value="DNA/RNA_pol_sf"/>
</dbReference>
<protein>
    <submittedName>
        <fullName evidence="8">Retrovirus-related Pol polyprotein</fullName>
    </submittedName>
</protein>
<dbReference type="InterPro" id="IPR041577">
    <property type="entry name" value="RT_RNaseH_2"/>
</dbReference>
<feature type="compositionally biased region" description="Polar residues" evidence="6">
    <location>
        <begin position="1026"/>
        <end position="1038"/>
    </location>
</feature>
<feature type="compositionally biased region" description="Low complexity" evidence="6">
    <location>
        <begin position="1086"/>
        <end position="1095"/>
    </location>
</feature>
<feature type="region of interest" description="Disordered" evidence="6">
    <location>
        <begin position="980"/>
        <end position="1043"/>
    </location>
</feature>
<dbReference type="EMBL" id="LSMT01000285">
    <property type="protein sequence ID" value="PFX21249.1"/>
    <property type="molecule type" value="Genomic_DNA"/>
</dbReference>
<dbReference type="SUPFAM" id="SSF144232">
    <property type="entry name" value="HIT/MYND zinc finger-like"/>
    <property type="match status" value="1"/>
</dbReference>
<dbReference type="Gene3D" id="6.10.140.2220">
    <property type="match status" value="1"/>
</dbReference>
<keyword evidence="4" id="KW-0511">Multifunctional enzyme</keyword>
<evidence type="ECO:0000313" key="8">
    <source>
        <dbReference type="EMBL" id="PFX21249.1"/>
    </source>
</evidence>